<protein>
    <submittedName>
        <fullName evidence="2">Uncharacterized protein</fullName>
    </submittedName>
</protein>
<sequence length="848" mass="94212">MTHAKPWMAHIDEKIYNLVDSDPRDRVKCSMFRVPPQVRKLRPHLYSPQIIPFGLYSYERVRNDKPSAMDRLKLQVASVVLRILRAPYTECYHHYDAALDCLNLPTVTPHQLHTILSDLVSALSRLPYVSRDSEGKLEMMRGRIAGLKAMGQAPGYELREREVRHMAADLDSCFNVFVGFLDRSSNESIGKSWKWLCNKVVGDGPVTELYDDVPDMYDGAASSLLTLDAIFLLSFMLSLHAGFAPESRIRIEELAWFSPVLDVFREEQVRCNLHVIAFDMWLLENQIPLTMLRSALECLWDVSSSATPVTIDKVLSTLVKHAVKPMLHLVPGDSSKHSTSLDAVPVSECRHLLEYLYRVVCPSVKTSTTSSSDSSQQKAAATGRRHYDLGKTSRTPALERAATTRRGEPTTKTKITSRSMSSPSLDISARYPEASGITSGIGLMDTGIAVRPILAPSPSLPKYSAFLPGYSLYPPTSTPPFPGFPSSPLDRYTRSDFPPESQPESPLPTSSNGNGYLLDSTEESWRSGKQSRLDRQGLMNGLHEPGVTSTTGWNDSHLLVNTEDELEVPFRTVPRSSSPLPVSDTMNMDDDGLNHVEYTLAGSRTRNNSYATVTIDLPQSHVAKLPPGAELDSPPKNSVLDKLLSASMKSVRSVQSAGHWLGSPSRLYGKLLARRAYERKISFQGMYGTRGGATFRDRDYHGSPKGQTVSGCPMSGMRILPVPSVTQLRKAGIRCRSGSQVGCKPLLGEGEGLGIFRPTVFLPKLLIDENTERILQNLVAFELVSASEHELMSFLHFMNDLVKQEEDVQMLKKGEKAVLWLTSPVSDFEEENEAVPCFRSLVPQKIIW</sequence>
<name>A0ABD3HWU2_9MARC</name>
<dbReference type="Proteomes" id="UP001633002">
    <property type="component" value="Unassembled WGS sequence"/>
</dbReference>
<dbReference type="InterPro" id="IPR004158">
    <property type="entry name" value="DUF247_pln"/>
</dbReference>
<comment type="caution">
    <text evidence="2">The sequence shown here is derived from an EMBL/GenBank/DDBJ whole genome shotgun (WGS) entry which is preliminary data.</text>
</comment>
<dbReference type="InterPro" id="IPR037206">
    <property type="entry name" value="VPS28_C_sf"/>
</dbReference>
<organism evidence="2 3">
    <name type="scientific">Riccia sorocarpa</name>
    <dbReference type="NCBI Taxonomy" id="122646"/>
    <lineage>
        <taxon>Eukaryota</taxon>
        <taxon>Viridiplantae</taxon>
        <taxon>Streptophyta</taxon>
        <taxon>Embryophyta</taxon>
        <taxon>Marchantiophyta</taxon>
        <taxon>Marchantiopsida</taxon>
        <taxon>Marchantiidae</taxon>
        <taxon>Marchantiales</taxon>
        <taxon>Ricciaceae</taxon>
        <taxon>Riccia</taxon>
    </lineage>
</organism>
<feature type="region of interest" description="Disordered" evidence="1">
    <location>
        <begin position="365"/>
        <end position="426"/>
    </location>
</feature>
<dbReference type="PANTHER" id="PTHR31549:SF25">
    <property type="entry name" value="PROTEIN, PUTATIVE (DUF247)-RELATED"/>
    <property type="match status" value="1"/>
</dbReference>
<reference evidence="2 3" key="1">
    <citation type="submission" date="2024-09" db="EMBL/GenBank/DDBJ databases">
        <title>Chromosome-scale assembly of Riccia sorocarpa.</title>
        <authorList>
            <person name="Paukszto L."/>
        </authorList>
    </citation>
    <scope>NUCLEOTIDE SEQUENCE [LARGE SCALE GENOMIC DNA]</scope>
    <source>
        <strain evidence="2">LP-2024</strain>
        <tissue evidence="2">Aerial parts of the thallus</tissue>
    </source>
</reference>
<evidence type="ECO:0000256" key="1">
    <source>
        <dbReference type="SAM" id="MobiDB-lite"/>
    </source>
</evidence>
<dbReference type="SUPFAM" id="SSF140427">
    <property type="entry name" value="VPS28 C-terminal domain-like"/>
    <property type="match status" value="1"/>
</dbReference>
<keyword evidence="3" id="KW-1185">Reference proteome</keyword>
<dbReference type="PANTHER" id="PTHR31549">
    <property type="entry name" value="PROTEIN, PUTATIVE (DUF247)-RELATED-RELATED"/>
    <property type="match status" value="1"/>
</dbReference>
<evidence type="ECO:0000313" key="2">
    <source>
        <dbReference type="EMBL" id="KAL3694541.1"/>
    </source>
</evidence>
<feature type="compositionally biased region" description="Low complexity" evidence="1">
    <location>
        <begin position="366"/>
        <end position="375"/>
    </location>
</feature>
<dbReference type="InterPro" id="IPR007143">
    <property type="entry name" value="Vps28"/>
</dbReference>
<dbReference type="Pfam" id="PF03140">
    <property type="entry name" value="DUF247"/>
    <property type="match status" value="2"/>
</dbReference>
<dbReference type="AlphaFoldDB" id="A0ABD3HWU2"/>
<feature type="compositionally biased region" description="Polar residues" evidence="1">
    <location>
        <begin position="502"/>
        <end position="514"/>
    </location>
</feature>
<feature type="compositionally biased region" description="Polar residues" evidence="1">
    <location>
        <begin position="412"/>
        <end position="425"/>
    </location>
</feature>
<dbReference type="EMBL" id="JBJQOH010000003">
    <property type="protein sequence ID" value="KAL3694541.1"/>
    <property type="molecule type" value="Genomic_DNA"/>
</dbReference>
<gene>
    <name evidence="2" type="ORF">R1sor_008192</name>
</gene>
<accession>A0ABD3HWU2</accession>
<dbReference type="Pfam" id="PF03997">
    <property type="entry name" value="VPS28"/>
    <property type="match status" value="1"/>
</dbReference>
<feature type="region of interest" description="Disordered" evidence="1">
    <location>
        <begin position="481"/>
        <end position="532"/>
    </location>
</feature>
<evidence type="ECO:0000313" key="3">
    <source>
        <dbReference type="Proteomes" id="UP001633002"/>
    </source>
</evidence>
<dbReference type="Gene3D" id="1.20.120.1130">
    <property type="match status" value="1"/>
</dbReference>
<feature type="compositionally biased region" description="Basic and acidic residues" evidence="1">
    <location>
        <begin position="523"/>
        <end position="532"/>
    </location>
</feature>
<proteinExistence type="predicted"/>